<dbReference type="KEGG" id="slw:BRW62_08695"/>
<protein>
    <recommendedName>
        <fullName evidence="11">tRNA-specific 2-thiouridylase MnmA</fullName>
        <ecNumber evidence="11">2.8.1.13</ecNumber>
    </recommendedName>
</protein>
<dbReference type="GO" id="GO:0103016">
    <property type="term" value="F:tRNA-uridine 2-sulfurtransferase activity"/>
    <property type="evidence" value="ECO:0007669"/>
    <property type="project" value="UniProtKB-EC"/>
</dbReference>
<comment type="subcellular location">
    <subcellularLocation>
        <location evidence="11">Cytoplasm</location>
    </subcellularLocation>
</comment>
<comment type="similarity">
    <text evidence="11">Belongs to the MnmA/TRMU family.</text>
</comment>
<reference evidence="15" key="2">
    <citation type="journal article" date="2022" name="Front. Microbiol.">
        <title>Comparative Genomic Analysis Revealed Distinct Molecular Components and Organization of CO2-Concentrating Mechanism in Thermophilic Cyanobacteria.</title>
        <authorList>
            <person name="Tang J."/>
            <person name="Zhou H."/>
            <person name="Yao D."/>
            <person name="Riaz S."/>
            <person name="You D."/>
            <person name="Klepacz-Smolka A."/>
            <person name="Daroch M."/>
        </authorList>
    </citation>
    <scope>NUCLEOTIDE SEQUENCE [LARGE SCALE GENOMIC DNA]</scope>
    <source>
        <strain evidence="15">PCC 6715</strain>
    </source>
</reference>
<evidence type="ECO:0000256" key="7">
    <source>
        <dbReference type="ARBA" id="ARBA00022884"/>
    </source>
</evidence>
<sequence length="367" mass="39958">MSGLAAVVVGLSGGVDSSVAIASLKQQGYPVVGLTLWLMKGKGQCCSEGLVDAARLCEELGVAHHIVDSREIFEKYIVDYLVSGYASGITPLPCSQCNRMVKFGPMLAYSRAELGIDTIATGHYAQVRYNPNSDRYELWRAVDRHKDQSYFLYDLPQEILAHVLFPLGSQTKDQTRALAAQYGLHTATKPDSQDLCLIEAHGSMRQFLEQYLPPTPGEVVDLSGRVLGHHQGIHHYTIGQRKGLGIAAAEPLYVVALDRVHNRVIVGDRASAVRGECTVARVNWVSIAPPQYPLKVEVQIRYRTPAVPVTVLPTADPEQVKLVFADPQFGVTPGQAAVWYEGDRLLGGGIIQPVAEDETTSNGLGSR</sequence>
<feature type="domain" description="tRNA-specific 2-thiouridylase MnmA-like C-terminal" evidence="12">
    <location>
        <begin position="276"/>
        <end position="351"/>
    </location>
</feature>
<keyword evidence="1 11" id="KW-0963">Cytoplasm</keyword>
<dbReference type="FunFam" id="2.30.30.280:FF:000001">
    <property type="entry name" value="tRNA-specific 2-thiouridylase MnmA"/>
    <property type="match status" value="1"/>
</dbReference>
<feature type="region of interest" description="Interaction with tRNA" evidence="11">
    <location>
        <begin position="146"/>
        <end position="148"/>
    </location>
</feature>
<dbReference type="Proteomes" id="UP000231057">
    <property type="component" value="Chromosome"/>
</dbReference>
<keyword evidence="2 11" id="KW-0820">tRNA-binding</keyword>
<dbReference type="GO" id="GO:0005737">
    <property type="term" value="C:cytoplasm"/>
    <property type="evidence" value="ECO:0007669"/>
    <property type="project" value="UniProtKB-SubCell"/>
</dbReference>
<accession>A0A2D2Q2Q9</accession>
<evidence type="ECO:0000313" key="15">
    <source>
        <dbReference type="Proteomes" id="UP000231057"/>
    </source>
</evidence>
<feature type="domain" description="tRNA-specific 2-thiouridylase MnmA-like central" evidence="13">
    <location>
        <begin position="206"/>
        <end position="268"/>
    </location>
</feature>
<dbReference type="InterPro" id="IPR004506">
    <property type="entry name" value="MnmA-like"/>
</dbReference>
<dbReference type="InterPro" id="IPR014729">
    <property type="entry name" value="Rossmann-like_a/b/a_fold"/>
</dbReference>
<evidence type="ECO:0000256" key="3">
    <source>
        <dbReference type="ARBA" id="ARBA00022679"/>
    </source>
</evidence>
<dbReference type="InterPro" id="IPR046884">
    <property type="entry name" value="MnmA-like_central"/>
</dbReference>
<dbReference type="Pfam" id="PF03054">
    <property type="entry name" value="tRNA_Me_trans"/>
    <property type="match status" value="1"/>
</dbReference>
<feature type="active site" description="Cysteine persulfide intermediate" evidence="11">
    <location>
        <position position="196"/>
    </location>
</feature>
<evidence type="ECO:0000256" key="6">
    <source>
        <dbReference type="ARBA" id="ARBA00022840"/>
    </source>
</evidence>
<keyword evidence="5 11" id="KW-0547">Nucleotide-binding</keyword>
<evidence type="ECO:0000259" key="13">
    <source>
        <dbReference type="Pfam" id="PF20259"/>
    </source>
</evidence>
<dbReference type="CDD" id="cd01998">
    <property type="entry name" value="MnmA_TRMU-like"/>
    <property type="match status" value="1"/>
</dbReference>
<gene>
    <name evidence="11" type="primary">mnmA</name>
    <name evidence="14" type="ORF">BRW62_08695</name>
</gene>
<keyword evidence="7 11" id="KW-0694">RNA-binding</keyword>
<evidence type="ECO:0000256" key="8">
    <source>
        <dbReference type="ARBA" id="ARBA00023157"/>
    </source>
</evidence>
<dbReference type="Gene3D" id="3.40.50.620">
    <property type="entry name" value="HUPs"/>
    <property type="match status" value="1"/>
</dbReference>
<dbReference type="Pfam" id="PF20259">
    <property type="entry name" value="tRNA_Me_trans_M"/>
    <property type="match status" value="1"/>
</dbReference>
<dbReference type="Gene3D" id="2.40.30.10">
    <property type="entry name" value="Translation factors"/>
    <property type="match status" value="1"/>
</dbReference>
<dbReference type="InterPro" id="IPR046885">
    <property type="entry name" value="MnmA-like_C"/>
</dbReference>
<dbReference type="GO" id="GO:0005524">
    <property type="term" value="F:ATP binding"/>
    <property type="evidence" value="ECO:0007669"/>
    <property type="project" value="UniProtKB-KW"/>
</dbReference>
<evidence type="ECO:0000256" key="9">
    <source>
        <dbReference type="ARBA" id="ARBA00051542"/>
    </source>
</evidence>
<evidence type="ECO:0000256" key="11">
    <source>
        <dbReference type="HAMAP-Rule" id="MF_00144"/>
    </source>
</evidence>
<proteinExistence type="inferred from homology"/>
<comment type="catalytic activity">
    <reaction evidence="9 11">
        <text>S-sulfanyl-L-cysteinyl-[protein] + uridine(34) in tRNA + AH2 + ATP = 2-thiouridine(34) in tRNA + L-cysteinyl-[protein] + A + AMP + diphosphate + H(+)</text>
        <dbReference type="Rhea" id="RHEA:47032"/>
        <dbReference type="Rhea" id="RHEA-COMP:10131"/>
        <dbReference type="Rhea" id="RHEA-COMP:11726"/>
        <dbReference type="Rhea" id="RHEA-COMP:11727"/>
        <dbReference type="Rhea" id="RHEA-COMP:11728"/>
        <dbReference type="ChEBI" id="CHEBI:13193"/>
        <dbReference type="ChEBI" id="CHEBI:15378"/>
        <dbReference type="ChEBI" id="CHEBI:17499"/>
        <dbReference type="ChEBI" id="CHEBI:29950"/>
        <dbReference type="ChEBI" id="CHEBI:30616"/>
        <dbReference type="ChEBI" id="CHEBI:33019"/>
        <dbReference type="ChEBI" id="CHEBI:61963"/>
        <dbReference type="ChEBI" id="CHEBI:65315"/>
        <dbReference type="ChEBI" id="CHEBI:87170"/>
        <dbReference type="ChEBI" id="CHEBI:456215"/>
        <dbReference type="EC" id="2.8.1.13"/>
    </reaction>
</comment>
<dbReference type="FunFam" id="2.40.30.10:FF:000023">
    <property type="entry name" value="tRNA-specific 2-thiouridylase MnmA"/>
    <property type="match status" value="1"/>
</dbReference>
<dbReference type="InterPro" id="IPR023382">
    <property type="entry name" value="MnmA-like_central_sf"/>
</dbReference>
<evidence type="ECO:0000256" key="4">
    <source>
        <dbReference type="ARBA" id="ARBA00022694"/>
    </source>
</evidence>
<evidence type="ECO:0000256" key="1">
    <source>
        <dbReference type="ARBA" id="ARBA00022490"/>
    </source>
</evidence>
<feature type="binding site" evidence="11">
    <location>
        <position position="36"/>
    </location>
    <ligand>
        <name>ATP</name>
        <dbReference type="ChEBI" id="CHEBI:30616"/>
    </ligand>
</feature>
<keyword evidence="8" id="KW-1015">Disulfide bond</keyword>
<dbReference type="NCBIfam" id="NF001138">
    <property type="entry name" value="PRK00143.1"/>
    <property type="match status" value="1"/>
</dbReference>
<dbReference type="PANTHER" id="PTHR11933:SF5">
    <property type="entry name" value="MITOCHONDRIAL TRNA-SPECIFIC 2-THIOURIDYLASE 1"/>
    <property type="match status" value="1"/>
</dbReference>
<feature type="binding site" evidence="11">
    <location>
        <begin position="10"/>
        <end position="17"/>
    </location>
    <ligand>
        <name>ATP</name>
        <dbReference type="ChEBI" id="CHEBI:30616"/>
    </ligand>
</feature>
<dbReference type="HAMAP" id="MF_00144">
    <property type="entry name" value="tRNA_thiouridyl_MnmA"/>
    <property type="match status" value="1"/>
</dbReference>
<dbReference type="GO" id="GO:0000049">
    <property type="term" value="F:tRNA binding"/>
    <property type="evidence" value="ECO:0007669"/>
    <property type="project" value="UniProtKB-KW"/>
</dbReference>
<evidence type="ECO:0000256" key="10">
    <source>
        <dbReference type="ARBA" id="ARBA00056575"/>
    </source>
</evidence>
<comment type="function">
    <text evidence="10 11">Catalyzes the 2-thiolation of uridine at the wobble position (U34) of tRNA, leading to the formation of s(2)U34.</text>
</comment>
<dbReference type="EC" id="2.8.1.13" evidence="11"/>
<dbReference type="NCBIfam" id="TIGR00420">
    <property type="entry name" value="trmU"/>
    <property type="match status" value="1"/>
</dbReference>
<dbReference type="FunFam" id="3.40.50.620:FF:000302">
    <property type="entry name" value="tRNA-specific 2-thiouridylase MnmA"/>
    <property type="match status" value="1"/>
</dbReference>
<dbReference type="OrthoDB" id="9800696at2"/>
<keyword evidence="15" id="KW-1185">Reference proteome</keyword>
<dbReference type="AlphaFoldDB" id="A0A2D2Q2Q9"/>
<feature type="binding site" evidence="11">
    <location>
        <position position="122"/>
    </location>
    <ligand>
        <name>ATP</name>
        <dbReference type="ChEBI" id="CHEBI:30616"/>
    </ligand>
</feature>
<dbReference type="SUPFAM" id="SSF52402">
    <property type="entry name" value="Adenine nucleotide alpha hydrolases-like"/>
    <property type="match status" value="1"/>
</dbReference>
<reference evidence="14 15" key="1">
    <citation type="submission" date="2016-11" db="EMBL/GenBank/DDBJ databases">
        <title>Complete genome sequence of thermophilic cyanobacteria strain Synechococcus sp. PCC6715.</title>
        <authorList>
            <person name="Tang J."/>
            <person name="Daroch M."/>
            <person name="Liang Y."/>
            <person name="Jiang D."/>
            <person name="Shah M."/>
        </authorList>
    </citation>
    <scope>NUCLEOTIDE SEQUENCE [LARGE SCALE GENOMIC DNA]</scope>
    <source>
        <strain evidence="14 15">PCC 6715</strain>
    </source>
</reference>
<dbReference type="Pfam" id="PF20258">
    <property type="entry name" value="tRNA_Me_trans_C"/>
    <property type="match status" value="1"/>
</dbReference>
<feature type="site" description="Interaction with tRNA" evidence="11">
    <location>
        <position position="123"/>
    </location>
</feature>
<dbReference type="PANTHER" id="PTHR11933">
    <property type="entry name" value="TRNA 5-METHYLAMINOMETHYL-2-THIOURIDYLATE -METHYLTRANSFERASE"/>
    <property type="match status" value="1"/>
</dbReference>
<evidence type="ECO:0000256" key="2">
    <source>
        <dbReference type="ARBA" id="ARBA00022555"/>
    </source>
</evidence>
<name>A0A2D2Q2Q9_PARLV</name>
<dbReference type="Gene3D" id="2.30.30.280">
    <property type="entry name" value="Adenine nucleotide alpha hydrolases-like domains"/>
    <property type="match status" value="1"/>
</dbReference>
<feature type="region of interest" description="Interaction with tRNA" evidence="11">
    <location>
        <begin position="301"/>
        <end position="302"/>
    </location>
</feature>
<feature type="site" description="Interaction with tRNA" evidence="11">
    <location>
        <position position="335"/>
    </location>
</feature>
<keyword evidence="3 11" id="KW-0808">Transferase</keyword>
<dbReference type="RefSeq" id="WP_099799147.1">
    <property type="nucleotide sequence ID" value="NZ_CP018092.1"/>
</dbReference>
<feature type="active site" description="Nucleophile" evidence="11">
    <location>
        <position position="97"/>
    </location>
</feature>
<evidence type="ECO:0000259" key="12">
    <source>
        <dbReference type="Pfam" id="PF20258"/>
    </source>
</evidence>
<keyword evidence="6 11" id="KW-0067">ATP-binding</keyword>
<evidence type="ECO:0000256" key="5">
    <source>
        <dbReference type="ARBA" id="ARBA00022741"/>
    </source>
</evidence>
<dbReference type="EMBL" id="CP018092">
    <property type="protein sequence ID" value="ATS18811.1"/>
    <property type="molecule type" value="Genomic_DNA"/>
</dbReference>
<comment type="caution">
    <text evidence="11">Lacks conserved residue(s) required for the propagation of feature annotation.</text>
</comment>
<keyword evidence="4 11" id="KW-0819">tRNA processing</keyword>
<evidence type="ECO:0000313" key="14">
    <source>
        <dbReference type="EMBL" id="ATS18811.1"/>
    </source>
</evidence>
<dbReference type="GO" id="GO:0002143">
    <property type="term" value="P:tRNA wobble position uridine thiolation"/>
    <property type="evidence" value="ECO:0007669"/>
    <property type="project" value="TreeGrafter"/>
</dbReference>
<organism evidence="14 15">
    <name type="scientific">Parathermosynechococcus lividus PCC 6715</name>
    <dbReference type="NCBI Taxonomy" id="1917166"/>
    <lineage>
        <taxon>Bacteria</taxon>
        <taxon>Bacillati</taxon>
        <taxon>Cyanobacteriota</taxon>
        <taxon>Cyanophyceae</taxon>
        <taxon>Acaryochloridales</taxon>
        <taxon>Thermosynechococcaceae</taxon>
        <taxon>Parathermosynechococcus</taxon>
    </lineage>
</organism>